<feature type="transmembrane region" description="Helical" evidence="12">
    <location>
        <begin position="1825"/>
        <end position="1846"/>
    </location>
</feature>
<feature type="compositionally biased region" description="Polar residues" evidence="11">
    <location>
        <begin position="1178"/>
        <end position="1203"/>
    </location>
</feature>
<feature type="compositionally biased region" description="Basic and acidic residues" evidence="11">
    <location>
        <begin position="717"/>
        <end position="742"/>
    </location>
</feature>
<sequence>MKPDTPLDYAVFQLSPKRSRCELLVSGNGNTEKLASGSVKPFVSHLKFAEEQVALAVQSIKLEVENYRNAETWFTKGTLERFVRFVSTPEVLELVNTFDAEMSQLESARRIYSQGLGDQKAGGSGGDATGITAAADATKRELLRAIDVRLTAVRQDLITAYTRSSAAGFNPDTISDLQVFADRFGAHRLNEACSKFISLCQRRPDVINQWIQGGDDDRAVRSSYGSDMSIEDPTEDSSGPQNKSQQQLDSSQAHLDQSKLATCQQPTSSSPTISNVNGKNEVKEETHQPLEKEKKEEALTESSSSPSPVGHHVRRLSVQDRINLFENKQKEQSTSSSGSAGKPVVGKSVELRRLSSDVSSAPVGVEKAVLRRWSGTSDMSIDLSEKKDIDSPLCTPSSASSIPQAKSNSNNIILVGSEGKDQKGLNSGSTSSSKSENLSSSVGVGDVGLKEQAEGHTQAVVSSGIEEESGSKGWTNSKDQVVSQTQLKYSTSRAEMVANDQKVSLEKLKNSFNSEDRSGVFKDQAGVGVKNQAGVRVQTVSLASKVGDASSAGGFVNKVNDLEIVDQPVIQSRTRNFQSHSRSSSGQFESGSGLKLKEPSSIQPKWLEGDQLPFQPQWRSSPARGLEGGEVDLISSGKQQLKPEDSGVQKMKFQKQVSSNDEQKQKSQIRRNESSLANEDSKLDLKVKKVSVNQESSGIMSKQPVEQVQRVRQTKGNQERNDELKMKANELEKLYAEHKLRVPGDQSSSARRSKPTDMPEEVDLDSQYKKLAPEDTSLQLPEKSMVMESTSGSSNVAMFNTPPPSKLVNNHDSGDSLRQNFSDLSFSDDSRGKFYDKYMQKRNAKLKEEWGSKRVEKEAKLMAMQESLEQSRAELMAKFSGSADRQDPVSTARRRAEKLRSFNLTSSLKREKSMDSFPSEEDEEDLSEFPGQKFYGQERFLREASPGDGSSRSTQSKRLLPNRNLSSSTRTMAAPVPAPAPAPAPRSSSKLSNSNSGRRRAQSENPLAQSVPNFSDFRKENTKPASGVSKPTRSQVRTYARNRSTIEEAPSFKEEKPRRSQSLRKSSANPADIKDVPPLSSEGVVLTPLKYDKEETESSPYEKFQKSMETKSYLRKGNGIGPGSGASIAKLKASVALENLENEEFDELGSEADEFVDVTKEEDEDEEIDIETTEVNDCANNGKSRLSQGSDKSGNSEFDNGDFTRSLSQAASVAELPAAIPSAFHVVGSIQDSPGESPVSWNSRNHLPFSYPHETSDIDASVDSPIGSPASWNSHGLAQTEADAARMRKKWGSAQKPIIASNSSHNQSRKDMTKGFKRLLKFGRKTRGTETLVDWISATTSEGDDDTEDGRDPANRSSEDLRKSRMGFFQGPSDDSFNNEGEYIEHATYRSHVENYVCRRPPLACNPISSQYYPSGLPSGRRFRHPTPVPTTPFASDNDVSWQSEVSWQFEPSGWHENHNLGSVLSPWTATPNVVRRSANDYYLSRTNNGGLGTSMNSQYDYSGFHGGRIELQSFVGQAFGRGVQSKLSTKAKPLASTDELSIVNFAIPEDEQGHDYDSWPSASQYGHDKSAKTVGLLSLFKYSTKWDIVLIILGCLGALINGGSLPWYSYLFGEFVNKIAEDSLDTDKMMKDVLRLLGALKFVTAFLIMTKLAEITCWRLVGERSAQRIRKKYLKAVLRQDVAFFDTQISTGDIMHGISSDVAQIQEVMGEKMAHFVHHIFTFICGYAVGFSRSWKVSLVVFSVIPLMMFCGIAYKAVYVGLTSKEEVSYRKAGSVVEQAISSIRTVFSFVAEDHLAEKYSELLNKSIPFGAKIGFAKGAGVGVIYLVTYSTWALAFWYGSILVARKELSGGAAIACFFGVNLGGRGLALSLSYFAQFAQGTVAAARVFEVIDRVPEIDPYNPVGRILQKARGRIEFKDVSFAYPSRPDAQILNSFTLVIPASKSFALVGASGGGKSTLFALIERFYDPNKGIVTLDGHDLRSLQVKWLRGQIGMLGQEPVLFATTILENVMMGKENCTEKEAIAACIASNAHKFISTLPQGYDTQLGDRGTQLSGGQKQRIALARAMIKDPTILLLDEPTSALDPESEIIVQQAIDKISLGRTTIVIAHRLATVKNSHVIAVLERGSVAEIGNHRQLMEKAGAYYNLIKLASEAASKNTMEVKDSAKVMQFPAYDKSVHDLSKSKYLYEVSVSKNFKSMQKGIQVEEEQQQKPKQGNYKLNDLWKLQRPELVILILGFILGMHAGAILSAFPLALGQALEVYFANEPDKIKRKVGHLCLIIVGLGFGCIISMTGQQGLCGWAGTKLTVRVRDLLFRSILKQEPGWFDFEENSTGVLVSRLSIDCVSFRSALGDRFSVLLMGLSSAAVGLGVCFYLEWKLTLLAAVLTPFTLGANYINLIINVGPRLDNKAYAKASNIASGAVSNIRTVITFSAQEQLIKSFDLALSEPKQKSVRKTQILGLILGASQGSMYVAYTITLWFGAYLVKEKETNFGVVYKIFLILVLSSFSVGQLVGLAPDTSMAATAIPAVLSITNRRPLIGSNREKGKKIDQSKPFDIELKMVTFAYPSRPDVIVLRDFCLKVKGGSMVALVGGSGSGKSTVVWLVQRFYDPNQGKVMIGGVDIREIDVKWLRRQTSLVSQEPALFAGTIRENIAIGNPGASWGEIENAAREAYIHKFISGLPQGYETQVGESGAQLSGGQKQRIAIARAILKNSKVLLLDEASSALDLESEKHVQEAVRKLSKRTTTIVVAHRLSTIREANMIAVVTNGKVTEYGSHDTLMASHVNGAYASLVRAETEANAFS</sequence>
<evidence type="ECO:0000256" key="4">
    <source>
        <dbReference type="ARBA" id="ARBA00022692"/>
    </source>
</evidence>
<feature type="compositionally biased region" description="Polar residues" evidence="11">
    <location>
        <begin position="948"/>
        <end position="971"/>
    </location>
</feature>
<feature type="region of interest" description="Disordered" evidence="11">
    <location>
        <begin position="387"/>
        <end position="406"/>
    </location>
</feature>
<evidence type="ECO:0000256" key="5">
    <source>
        <dbReference type="ARBA" id="ARBA00022737"/>
    </source>
</evidence>
<accession>A0A803NYD9</accession>
<dbReference type="PROSITE" id="PS50893">
    <property type="entry name" value="ABC_TRANSPORTER_2"/>
    <property type="match status" value="2"/>
</dbReference>
<evidence type="ECO:0000256" key="10">
    <source>
        <dbReference type="ARBA" id="ARBA00023180"/>
    </source>
</evidence>
<dbReference type="CDD" id="cd18578">
    <property type="entry name" value="ABC_6TM_Pgp_ABCB1_D2_like"/>
    <property type="match status" value="1"/>
</dbReference>
<dbReference type="Gene3D" id="3.40.50.300">
    <property type="entry name" value="P-loop containing nucleotide triphosphate hydrolases"/>
    <property type="match status" value="2"/>
</dbReference>
<dbReference type="PANTHER" id="PTHR43394">
    <property type="entry name" value="ATP-DEPENDENT PERMEASE MDL1, MITOCHONDRIAL"/>
    <property type="match status" value="1"/>
</dbReference>
<feature type="transmembrane region" description="Helical" evidence="12">
    <location>
        <begin position="2496"/>
        <end position="2518"/>
    </location>
</feature>
<feature type="compositionally biased region" description="Basic and acidic residues" evidence="11">
    <location>
        <begin position="1350"/>
        <end position="1363"/>
    </location>
</feature>
<feature type="transmembrane region" description="Helical" evidence="12">
    <location>
        <begin position="2460"/>
        <end position="2484"/>
    </location>
</feature>
<feature type="transmembrane region" description="Helical" evidence="12">
    <location>
        <begin position="2357"/>
        <end position="2377"/>
    </location>
</feature>
<dbReference type="InterPro" id="IPR027417">
    <property type="entry name" value="P-loop_NTPase"/>
</dbReference>
<feature type="compositionally biased region" description="Polar residues" evidence="11">
    <location>
        <begin position="1029"/>
        <end position="1043"/>
    </location>
</feature>
<keyword evidence="5" id="KW-0677">Repeat</keyword>
<dbReference type="GO" id="GO:0005886">
    <property type="term" value="C:plasma membrane"/>
    <property type="evidence" value="ECO:0007669"/>
    <property type="project" value="UniProtKB-SubCell"/>
</dbReference>
<evidence type="ECO:0000256" key="1">
    <source>
        <dbReference type="ARBA" id="ARBA00004651"/>
    </source>
</evidence>
<evidence type="ECO:0000259" key="14">
    <source>
        <dbReference type="PROSITE" id="PS50929"/>
    </source>
</evidence>
<dbReference type="InterPro" id="IPR011527">
    <property type="entry name" value="ABC1_TM_dom"/>
</dbReference>
<dbReference type="FunFam" id="1.20.1560.10:FF:000155">
    <property type="entry name" value="ATP-binding cassette transporter, subfamily B, member 2, group MDR/PGP protein PpABCB2"/>
    <property type="match status" value="1"/>
</dbReference>
<dbReference type="PANTHER" id="PTHR43394:SF11">
    <property type="entry name" value="ATP-BINDING CASSETTE TRANSPORTER"/>
    <property type="match status" value="1"/>
</dbReference>
<dbReference type="Proteomes" id="UP000596661">
    <property type="component" value="Chromosome 2"/>
</dbReference>
<feature type="compositionally biased region" description="Polar residues" evidence="11">
    <location>
        <begin position="787"/>
        <end position="798"/>
    </location>
</feature>
<dbReference type="PROSITE" id="PS00211">
    <property type="entry name" value="ABC_TRANSPORTER_1"/>
    <property type="match status" value="2"/>
</dbReference>
<proteinExistence type="inferred from homology"/>
<dbReference type="InterPro" id="IPR036640">
    <property type="entry name" value="ABC1_TM_sf"/>
</dbReference>
<dbReference type="InterPro" id="IPR003439">
    <property type="entry name" value="ABC_transporter-like_ATP-bd"/>
</dbReference>
<dbReference type="SMART" id="SM00382">
    <property type="entry name" value="AAA"/>
    <property type="match status" value="2"/>
</dbReference>
<feature type="domain" description="ABC transporter" evidence="13">
    <location>
        <begin position="2559"/>
        <end position="2795"/>
    </location>
</feature>
<feature type="region of interest" description="Disordered" evidence="11">
    <location>
        <begin position="875"/>
        <end position="1108"/>
    </location>
</feature>
<feature type="region of interest" description="Disordered" evidence="11">
    <location>
        <begin position="214"/>
        <end position="314"/>
    </location>
</feature>
<dbReference type="GO" id="GO:0090374">
    <property type="term" value="P:oligopeptide export from mitochondrion"/>
    <property type="evidence" value="ECO:0007669"/>
    <property type="project" value="TreeGrafter"/>
</dbReference>
<dbReference type="EnsemblPlants" id="evm.model.02.2680">
    <property type="protein sequence ID" value="cds.evm.model.02.2680"/>
    <property type="gene ID" value="evm.TU.02.2680"/>
</dbReference>
<feature type="domain" description="ABC transmembrane type-1" evidence="14">
    <location>
        <begin position="2237"/>
        <end position="2523"/>
    </location>
</feature>
<evidence type="ECO:0000256" key="7">
    <source>
        <dbReference type="ARBA" id="ARBA00022840"/>
    </source>
</evidence>
<reference evidence="15" key="2">
    <citation type="submission" date="2021-03" db="UniProtKB">
        <authorList>
            <consortium name="EnsemblPlants"/>
        </authorList>
    </citation>
    <scope>IDENTIFICATION</scope>
</reference>
<feature type="compositionally biased region" description="Acidic residues" evidence="11">
    <location>
        <begin position="1159"/>
        <end position="1174"/>
    </location>
</feature>
<dbReference type="GO" id="GO:0005524">
    <property type="term" value="F:ATP binding"/>
    <property type="evidence" value="ECO:0007669"/>
    <property type="project" value="UniProtKB-KW"/>
</dbReference>
<dbReference type="GO" id="GO:0005743">
    <property type="term" value="C:mitochondrial inner membrane"/>
    <property type="evidence" value="ECO:0007669"/>
    <property type="project" value="TreeGrafter"/>
</dbReference>
<feature type="compositionally biased region" description="Polar residues" evidence="11">
    <location>
        <begin position="807"/>
        <end position="823"/>
    </location>
</feature>
<comment type="similarity">
    <text evidence="2">Belongs to the ABC transporter superfamily. ABCB family. Multidrug resistance exporter (TC 3.A.1.201) subfamily.</text>
</comment>
<dbReference type="SUPFAM" id="SSF90123">
    <property type="entry name" value="ABC transporter transmembrane region"/>
    <property type="match status" value="2"/>
</dbReference>
<dbReference type="OMA" id="ENTEVHR"/>
<feature type="region of interest" description="Disordered" evidence="11">
    <location>
        <begin position="1159"/>
        <end position="1203"/>
    </location>
</feature>
<dbReference type="CDD" id="cd18577">
    <property type="entry name" value="ABC_6TM_Pgp_ABCB1_D1_like"/>
    <property type="match status" value="1"/>
</dbReference>
<dbReference type="SUPFAM" id="SSF52540">
    <property type="entry name" value="P-loop containing nucleoside triphosphate hydrolases"/>
    <property type="match status" value="2"/>
</dbReference>
<feature type="transmembrane region" description="Helical" evidence="12">
    <location>
        <begin position="2233"/>
        <end position="2256"/>
    </location>
</feature>
<feature type="region of interest" description="Disordered" evidence="11">
    <location>
        <begin position="416"/>
        <end position="478"/>
    </location>
</feature>
<feature type="domain" description="ABC transmembrane type-1" evidence="14">
    <location>
        <begin position="1593"/>
        <end position="1881"/>
    </location>
</feature>
<name>A0A803NYD9_CANSA</name>
<feature type="transmembrane region" description="Helical" evidence="12">
    <location>
        <begin position="2276"/>
        <end position="2294"/>
    </location>
</feature>
<keyword evidence="4 12" id="KW-0812">Transmembrane</keyword>
<feature type="compositionally biased region" description="Acidic residues" evidence="11">
    <location>
        <begin position="918"/>
        <end position="927"/>
    </location>
</feature>
<reference evidence="15" key="1">
    <citation type="submission" date="2018-11" db="EMBL/GenBank/DDBJ databases">
        <authorList>
            <person name="Grassa J C."/>
        </authorList>
    </citation>
    <scope>NUCLEOTIDE SEQUENCE [LARGE SCALE GENOMIC DNA]</scope>
</reference>
<keyword evidence="3" id="KW-0813">Transport</keyword>
<dbReference type="InterPro" id="IPR039421">
    <property type="entry name" value="Type_1_exporter"/>
</dbReference>
<dbReference type="InterPro" id="IPR003593">
    <property type="entry name" value="AAA+_ATPase"/>
</dbReference>
<keyword evidence="8 12" id="KW-1133">Transmembrane helix</keyword>
<dbReference type="Pfam" id="PF00664">
    <property type="entry name" value="ABC_membrane"/>
    <property type="match status" value="2"/>
</dbReference>
<evidence type="ECO:0000256" key="12">
    <source>
        <dbReference type="SAM" id="Phobius"/>
    </source>
</evidence>
<evidence type="ECO:0000259" key="13">
    <source>
        <dbReference type="PROSITE" id="PS50893"/>
    </source>
</evidence>
<evidence type="ECO:0000313" key="16">
    <source>
        <dbReference type="Proteomes" id="UP000596661"/>
    </source>
</evidence>
<dbReference type="GO" id="GO:0016887">
    <property type="term" value="F:ATP hydrolysis activity"/>
    <property type="evidence" value="ECO:0007669"/>
    <property type="project" value="InterPro"/>
</dbReference>
<evidence type="ECO:0000256" key="3">
    <source>
        <dbReference type="ARBA" id="ARBA00022448"/>
    </source>
</evidence>
<evidence type="ECO:0000256" key="9">
    <source>
        <dbReference type="ARBA" id="ARBA00023136"/>
    </source>
</evidence>
<feature type="transmembrane region" description="Helical" evidence="12">
    <location>
        <begin position="1589"/>
        <end position="1613"/>
    </location>
</feature>
<evidence type="ECO:0000256" key="6">
    <source>
        <dbReference type="ARBA" id="ARBA00022741"/>
    </source>
</evidence>
<dbReference type="Gramene" id="evm.model.02.2680">
    <property type="protein sequence ID" value="cds.evm.model.02.2680"/>
    <property type="gene ID" value="evm.TU.02.2680"/>
</dbReference>
<evidence type="ECO:0000256" key="11">
    <source>
        <dbReference type="SAM" id="MobiDB-lite"/>
    </source>
</evidence>
<feature type="compositionally biased region" description="Low complexity" evidence="11">
    <location>
        <begin position="579"/>
        <end position="593"/>
    </location>
</feature>
<feature type="transmembrane region" description="Helical" evidence="12">
    <location>
        <begin position="1717"/>
        <end position="1733"/>
    </location>
</feature>
<feature type="region of interest" description="Disordered" evidence="11">
    <location>
        <begin position="612"/>
        <end position="823"/>
    </location>
</feature>
<feature type="compositionally biased region" description="Basic and acidic residues" evidence="11">
    <location>
        <begin position="1044"/>
        <end position="1058"/>
    </location>
</feature>
<comment type="subcellular location">
    <subcellularLocation>
        <location evidence="1">Cell membrane</location>
        <topology evidence="1">Multi-pass membrane protein</topology>
    </subcellularLocation>
</comment>
<protein>
    <submittedName>
        <fullName evidence="15">Uncharacterized protein</fullName>
    </submittedName>
</protein>
<feature type="compositionally biased region" description="Polar residues" evidence="11">
    <location>
        <begin position="394"/>
        <end position="406"/>
    </location>
</feature>
<dbReference type="FunFam" id="3.40.50.300:FF:000066">
    <property type="entry name" value="ABC transporter B family member 1"/>
    <property type="match status" value="2"/>
</dbReference>
<feature type="compositionally biased region" description="Low complexity" evidence="11">
    <location>
        <begin position="424"/>
        <end position="441"/>
    </location>
</feature>
<feature type="region of interest" description="Disordered" evidence="11">
    <location>
        <begin position="1334"/>
        <end position="1377"/>
    </location>
</feature>
<dbReference type="EMBL" id="UZAU01000235">
    <property type="status" value="NOT_ANNOTATED_CDS"/>
    <property type="molecule type" value="Genomic_DNA"/>
</dbReference>
<keyword evidence="9 12" id="KW-0472">Membrane</keyword>
<dbReference type="CDD" id="cd03249">
    <property type="entry name" value="ABC_MTABC3_MDL1_MDL2"/>
    <property type="match status" value="2"/>
</dbReference>
<feature type="transmembrane region" description="Helical" evidence="12">
    <location>
        <begin position="2383"/>
        <end position="2402"/>
    </location>
</feature>
<feature type="compositionally biased region" description="Low complexity" evidence="11">
    <location>
        <begin position="985"/>
        <end position="996"/>
    </location>
</feature>
<feature type="domain" description="ABC transporter" evidence="13">
    <location>
        <begin position="1916"/>
        <end position="2152"/>
    </location>
</feature>
<evidence type="ECO:0000256" key="2">
    <source>
        <dbReference type="ARBA" id="ARBA00007577"/>
    </source>
</evidence>
<feature type="transmembrane region" description="Helical" evidence="12">
    <location>
        <begin position="1634"/>
        <end position="1654"/>
    </location>
</feature>
<feature type="compositionally biased region" description="Polar residues" evidence="11">
    <location>
        <begin position="1003"/>
        <end position="1013"/>
    </location>
</feature>
<dbReference type="InterPro" id="IPR017871">
    <property type="entry name" value="ABC_transporter-like_CS"/>
</dbReference>
<feature type="compositionally biased region" description="Basic and acidic residues" evidence="11">
    <location>
        <begin position="280"/>
        <end position="298"/>
    </location>
</feature>
<dbReference type="Pfam" id="PF00005">
    <property type="entry name" value="ABC_tran"/>
    <property type="match status" value="2"/>
</dbReference>
<dbReference type="Gene3D" id="1.20.1560.10">
    <property type="entry name" value="ABC transporter type 1, transmembrane domain"/>
    <property type="match status" value="2"/>
</dbReference>
<evidence type="ECO:0000313" key="15">
    <source>
        <dbReference type="EnsemblPlants" id="cds.evm.model.02.2680"/>
    </source>
</evidence>
<evidence type="ECO:0000256" key="8">
    <source>
        <dbReference type="ARBA" id="ARBA00022989"/>
    </source>
</evidence>
<keyword evidence="10" id="KW-0325">Glycoprotein</keyword>
<organism evidence="15 16">
    <name type="scientific">Cannabis sativa</name>
    <name type="common">Hemp</name>
    <name type="synonym">Marijuana</name>
    <dbReference type="NCBI Taxonomy" id="3483"/>
    <lineage>
        <taxon>Eukaryota</taxon>
        <taxon>Viridiplantae</taxon>
        <taxon>Streptophyta</taxon>
        <taxon>Embryophyta</taxon>
        <taxon>Tracheophyta</taxon>
        <taxon>Spermatophyta</taxon>
        <taxon>Magnoliopsida</taxon>
        <taxon>eudicotyledons</taxon>
        <taxon>Gunneridae</taxon>
        <taxon>Pentapetalae</taxon>
        <taxon>rosids</taxon>
        <taxon>fabids</taxon>
        <taxon>Rosales</taxon>
        <taxon>Cannabaceae</taxon>
        <taxon>Cannabis</taxon>
    </lineage>
</organism>
<feature type="transmembrane region" description="Helical" evidence="12">
    <location>
        <begin position="1740"/>
        <end position="1763"/>
    </location>
</feature>
<keyword evidence="6" id="KW-0547">Nucleotide-binding</keyword>
<feature type="compositionally biased region" description="Polar residues" evidence="11">
    <location>
        <begin position="236"/>
        <end position="278"/>
    </location>
</feature>
<feature type="compositionally biased region" description="Polar residues" evidence="11">
    <location>
        <begin position="693"/>
        <end position="716"/>
    </location>
</feature>
<dbReference type="GO" id="GO:0015421">
    <property type="term" value="F:ABC-type oligopeptide transporter activity"/>
    <property type="evidence" value="ECO:0007669"/>
    <property type="project" value="TreeGrafter"/>
</dbReference>
<feature type="compositionally biased region" description="Basic and acidic residues" evidence="11">
    <location>
        <begin position="661"/>
        <end position="687"/>
    </location>
</feature>
<feature type="region of interest" description="Disordered" evidence="11">
    <location>
        <begin position="574"/>
        <end position="597"/>
    </location>
</feature>
<keyword evidence="7" id="KW-0067">ATP-binding</keyword>
<keyword evidence="16" id="KW-1185">Reference proteome</keyword>
<dbReference type="PROSITE" id="PS50929">
    <property type="entry name" value="ABC_TM1F"/>
    <property type="match status" value="2"/>
</dbReference>